<evidence type="ECO:0008006" key="5">
    <source>
        <dbReference type="Google" id="ProtNLM"/>
    </source>
</evidence>
<sequence length="501" mass="57779">MICPIDGNAGTSYINTLSGDDNVGISNRMISYTWTYEVGEIIETLERHCESSGEDPKRTYIWICCLCINQHRVDEQRENGKTVSFEELKTTFSSKVSDIGHMISMMYPWNKPKYLERAWCVFELHEACTNKNVRVTIDMPPKERRKLIDEILAPGEEGTECLVTKFFSTLGNTKVEETDATVKEDKERILNLIKDFKKFDLTVNEYIREWVIELILDEVKLRSQSFSDIRKTLLARSEEALQSSLREHTGFLTSIGHFLYRIEEVCRAIEVLEQCCKLCKDYCSNGHIDIANSRNNIGTLLVSERRFNEAIVHYSSALEIYQEMNHVDMLKTLHGIGNIYQWQGKISDALEKYQEVLDRSNSFRESENGNTAVDNIKPIILNSCANVFYDQDSYGKALEKYRDVLEIYTGCRDASEFQFDQDGNNDDIRWNHADTATILTNIGNVLRDQAIKIKDVSKIQEALINCRLALRIQESLLVETWNTKELISELESKVRENRSTP</sequence>
<dbReference type="PROSITE" id="PS50005">
    <property type="entry name" value="TPR"/>
    <property type="match status" value="1"/>
</dbReference>
<keyword evidence="2 3" id="KW-0802">TPR repeat</keyword>
<evidence type="ECO:0000256" key="2">
    <source>
        <dbReference type="ARBA" id="ARBA00022803"/>
    </source>
</evidence>
<dbReference type="SMART" id="SM00028">
    <property type="entry name" value="TPR"/>
    <property type="match status" value="5"/>
</dbReference>
<dbReference type="Pfam" id="PF13374">
    <property type="entry name" value="TPR_10"/>
    <property type="match status" value="1"/>
</dbReference>
<dbReference type="PANTHER" id="PTHR45641">
    <property type="entry name" value="TETRATRICOPEPTIDE REPEAT PROTEIN (AFU_ORTHOLOGUE AFUA_6G03870)"/>
    <property type="match status" value="1"/>
</dbReference>
<protein>
    <recommendedName>
        <fullName evidence="5">MalT-like TPR region domain-containing protein</fullName>
    </recommendedName>
</protein>
<feature type="repeat" description="TPR" evidence="3">
    <location>
        <begin position="291"/>
        <end position="324"/>
    </location>
</feature>
<proteinExistence type="predicted"/>
<dbReference type="InterPro" id="IPR011990">
    <property type="entry name" value="TPR-like_helical_dom_sf"/>
</dbReference>
<dbReference type="AlphaFoldDB" id="A0A7S3Q120"/>
<name>A0A7S3Q120_9STRA</name>
<dbReference type="Gene3D" id="1.25.40.10">
    <property type="entry name" value="Tetratricopeptide repeat domain"/>
    <property type="match status" value="2"/>
</dbReference>
<dbReference type="InterPro" id="IPR019734">
    <property type="entry name" value="TPR_rpt"/>
</dbReference>
<evidence type="ECO:0000313" key="4">
    <source>
        <dbReference type="EMBL" id="CAE0461826.1"/>
    </source>
</evidence>
<evidence type="ECO:0000256" key="3">
    <source>
        <dbReference type="PROSITE-ProRule" id="PRU00339"/>
    </source>
</evidence>
<reference evidence="4" key="1">
    <citation type="submission" date="2021-01" db="EMBL/GenBank/DDBJ databases">
        <authorList>
            <person name="Corre E."/>
            <person name="Pelletier E."/>
            <person name="Niang G."/>
            <person name="Scheremetjew M."/>
            <person name="Finn R."/>
            <person name="Kale V."/>
            <person name="Holt S."/>
            <person name="Cochrane G."/>
            <person name="Meng A."/>
            <person name="Brown T."/>
            <person name="Cohen L."/>
        </authorList>
    </citation>
    <scope>NUCLEOTIDE SEQUENCE</scope>
    <source>
        <strain evidence="4">MM31A-1</strain>
    </source>
</reference>
<dbReference type="SUPFAM" id="SSF48452">
    <property type="entry name" value="TPR-like"/>
    <property type="match status" value="1"/>
</dbReference>
<organism evidence="4">
    <name type="scientific">Chaetoceros debilis</name>
    <dbReference type="NCBI Taxonomy" id="122233"/>
    <lineage>
        <taxon>Eukaryota</taxon>
        <taxon>Sar</taxon>
        <taxon>Stramenopiles</taxon>
        <taxon>Ochrophyta</taxon>
        <taxon>Bacillariophyta</taxon>
        <taxon>Coscinodiscophyceae</taxon>
        <taxon>Chaetocerotophycidae</taxon>
        <taxon>Chaetocerotales</taxon>
        <taxon>Chaetocerotaceae</taxon>
        <taxon>Chaetoceros</taxon>
    </lineage>
</organism>
<keyword evidence="1" id="KW-0677">Repeat</keyword>
<accession>A0A7S3Q120</accession>
<gene>
    <name evidence="4" type="ORF">CDEB00056_LOCUS6667</name>
</gene>
<evidence type="ECO:0000256" key="1">
    <source>
        <dbReference type="ARBA" id="ARBA00022737"/>
    </source>
</evidence>
<dbReference type="PANTHER" id="PTHR45641:SF19">
    <property type="entry name" value="NEPHROCYSTIN-3"/>
    <property type="match status" value="1"/>
</dbReference>
<dbReference type="EMBL" id="HBIO01008707">
    <property type="protein sequence ID" value="CAE0461826.1"/>
    <property type="molecule type" value="Transcribed_RNA"/>
</dbReference>